<evidence type="ECO:0000313" key="6">
    <source>
        <dbReference type="Proteomes" id="UP000000637"/>
    </source>
</evidence>
<gene>
    <name evidence="5" type="ordered locus">AAur_2519</name>
</gene>
<sequence>MPSGVGVQVPPCAQLYEYPRLQNRGYFCPQAAGGYLELRWEPHSGRSTRLECGLAEAGQSTSNRLEGTRVASSKTRRLSMQIGAAVLALGLAGCTGTPGPAPSSSAGNSVAAEPSETFNFGTASMPLGLDPAMTADSESYRVTRQVLEGLVGVDGETGQTTPLLATEWKDSNKGLSYDFTLRSGVTFHDGTPLDAAAVCANFNRWFTFPEDLRKQAPGISFQSVFKAYSDQPVFSIFKDCTVVSASNVQINLTRPFTGFLQALTLPAFAISSPAALNAQKANVLDQVRNGQAMSSYAGHPVGTGPYVFTGWDDHKLTLSSYKNYWGDRGQIATINFIPYDRAETRQQALLDGKIDAYDLVTSGTFDQLVKKGVQIIQRDPFSVMYLGINQAVAPLEKPEVRQAIEMAIDKESLIRKFFIDNTSQASQFVPPKLSGFNNNAPALGYNPEKAKELLKKAGYKGEELKFYYPLNATRAYMPTPEKIYAELSRQLVAVGFNIKPVPIDWEDGYLQRVQSAGDRGLHLLGWNGSYADADNFLGPLFGETRAEFGYADSEVFHKIERARAMPEGDDRNAQYQSINAEIAASVPAVPIAFPISALALSNKVESYPASPVLNEVFTNVRLKP</sequence>
<dbReference type="KEGG" id="aau:AAur_2519"/>
<organism evidence="5 6">
    <name type="scientific">Paenarthrobacter aurescens (strain TC1)</name>
    <dbReference type="NCBI Taxonomy" id="290340"/>
    <lineage>
        <taxon>Bacteria</taxon>
        <taxon>Bacillati</taxon>
        <taxon>Actinomycetota</taxon>
        <taxon>Actinomycetes</taxon>
        <taxon>Micrococcales</taxon>
        <taxon>Micrococcaceae</taxon>
        <taxon>Paenarthrobacter</taxon>
    </lineage>
</organism>
<evidence type="ECO:0000259" key="4">
    <source>
        <dbReference type="Pfam" id="PF00496"/>
    </source>
</evidence>
<keyword evidence="3" id="KW-0732">Signal</keyword>
<name>A1R7M8_PAEAT</name>
<comment type="similarity">
    <text evidence="1">Belongs to the bacterial solute-binding protein 5 family.</text>
</comment>
<dbReference type="GO" id="GO:1904680">
    <property type="term" value="F:peptide transmembrane transporter activity"/>
    <property type="evidence" value="ECO:0007669"/>
    <property type="project" value="TreeGrafter"/>
</dbReference>
<protein>
    <submittedName>
        <fullName evidence="5">ABC-type dipeptide transport system</fullName>
    </submittedName>
</protein>
<reference evidence="5 6" key="1">
    <citation type="journal article" date="2006" name="PLoS Genet.">
        <title>Secrets of soil survival revealed by the genome sequence of Arthrobacter aurescens TC1.</title>
        <authorList>
            <person name="Mongodin E.F."/>
            <person name="Shapir N."/>
            <person name="Daugherty S.C."/>
            <person name="DeBoy R.T."/>
            <person name="Emerson J.B."/>
            <person name="Shvartzbeyn A."/>
            <person name="Radune D."/>
            <person name="Vamathevan J."/>
            <person name="Riggs F."/>
            <person name="Grinberg V."/>
            <person name="Khouri H."/>
            <person name="Wackett L.P."/>
            <person name="Nelson K.E."/>
            <person name="Sadowsky M.J."/>
        </authorList>
    </citation>
    <scope>NUCLEOTIDE SEQUENCE [LARGE SCALE GENOMIC DNA]</scope>
    <source>
        <strain evidence="5 6">TC1</strain>
    </source>
</reference>
<evidence type="ECO:0000256" key="2">
    <source>
        <dbReference type="ARBA" id="ARBA00022448"/>
    </source>
</evidence>
<dbReference type="Gene3D" id="3.40.190.10">
    <property type="entry name" value="Periplasmic binding protein-like II"/>
    <property type="match status" value="1"/>
</dbReference>
<dbReference type="PANTHER" id="PTHR30290:SF9">
    <property type="entry name" value="OLIGOPEPTIDE-BINDING PROTEIN APPA"/>
    <property type="match status" value="1"/>
</dbReference>
<keyword evidence="6" id="KW-1185">Reference proteome</keyword>
<dbReference type="Gene3D" id="3.90.76.10">
    <property type="entry name" value="Dipeptide-binding Protein, Domain 1"/>
    <property type="match status" value="1"/>
</dbReference>
<dbReference type="GO" id="GO:0043190">
    <property type="term" value="C:ATP-binding cassette (ABC) transporter complex"/>
    <property type="evidence" value="ECO:0007669"/>
    <property type="project" value="InterPro"/>
</dbReference>
<dbReference type="InterPro" id="IPR030678">
    <property type="entry name" value="Peptide/Ni-bd"/>
</dbReference>
<dbReference type="PANTHER" id="PTHR30290">
    <property type="entry name" value="PERIPLASMIC BINDING COMPONENT OF ABC TRANSPORTER"/>
    <property type="match status" value="1"/>
</dbReference>
<accession>A1R7M8</accession>
<dbReference type="SUPFAM" id="SSF53850">
    <property type="entry name" value="Periplasmic binding protein-like II"/>
    <property type="match status" value="1"/>
</dbReference>
<dbReference type="InterPro" id="IPR039424">
    <property type="entry name" value="SBP_5"/>
</dbReference>
<dbReference type="Gene3D" id="3.10.105.10">
    <property type="entry name" value="Dipeptide-binding Protein, Domain 3"/>
    <property type="match status" value="1"/>
</dbReference>
<dbReference type="EMBL" id="CP000474">
    <property type="protein sequence ID" value="ABM06636.1"/>
    <property type="molecule type" value="Genomic_DNA"/>
</dbReference>
<evidence type="ECO:0000313" key="5">
    <source>
        <dbReference type="EMBL" id="ABM06636.1"/>
    </source>
</evidence>
<dbReference type="GO" id="GO:0042597">
    <property type="term" value="C:periplasmic space"/>
    <property type="evidence" value="ECO:0007669"/>
    <property type="project" value="UniProtKB-ARBA"/>
</dbReference>
<feature type="domain" description="Solute-binding protein family 5" evidence="4">
    <location>
        <begin position="161"/>
        <end position="546"/>
    </location>
</feature>
<dbReference type="CDD" id="cd08493">
    <property type="entry name" value="PBP2_DppA_like"/>
    <property type="match status" value="1"/>
</dbReference>
<dbReference type="PIRSF" id="PIRSF002741">
    <property type="entry name" value="MppA"/>
    <property type="match status" value="1"/>
</dbReference>
<proteinExistence type="inferred from homology"/>
<dbReference type="AlphaFoldDB" id="A1R7M8"/>
<evidence type="ECO:0000256" key="1">
    <source>
        <dbReference type="ARBA" id="ARBA00005695"/>
    </source>
</evidence>
<dbReference type="GO" id="GO:0015833">
    <property type="term" value="P:peptide transport"/>
    <property type="evidence" value="ECO:0007669"/>
    <property type="project" value="TreeGrafter"/>
</dbReference>
<evidence type="ECO:0000256" key="3">
    <source>
        <dbReference type="ARBA" id="ARBA00022729"/>
    </source>
</evidence>
<dbReference type="Pfam" id="PF00496">
    <property type="entry name" value="SBP_bac_5"/>
    <property type="match status" value="1"/>
</dbReference>
<dbReference type="STRING" id="290340.AAur_2519"/>
<keyword evidence="2" id="KW-0813">Transport</keyword>
<dbReference type="eggNOG" id="COG0747">
    <property type="taxonomic scope" value="Bacteria"/>
</dbReference>
<dbReference type="InterPro" id="IPR000914">
    <property type="entry name" value="SBP_5_dom"/>
</dbReference>
<dbReference type="Proteomes" id="UP000000637">
    <property type="component" value="Chromosome"/>
</dbReference>
<dbReference type="HOGENOM" id="CLU_017028_7_0_11"/>